<protein>
    <submittedName>
        <fullName evidence="1">Uncharacterized protein</fullName>
    </submittedName>
</protein>
<dbReference type="OrthoDB" id="10453019at2759"/>
<comment type="caution">
    <text evidence="1">The sequence shown here is derived from an EMBL/GenBank/DDBJ whole genome shotgun (WGS) entry which is preliminary data.</text>
</comment>
<evidence type="ECO:0000313" key="1">
    <source>
        <dbReference type="EMBL" id="CAD5230179.1"/>
    </source>
</evidence>
<dbReference type="Proteomes" id="UP000783686">
    <property type="component" value="Unassembled WGS sequence"/>
</dbReference>
<name>A0A811LS11_9BILA</name>
<dbReference type="AlphaFoldDB" id="A0A811LS11"/>
<evidence type="ECO:0000313" key="2">
    <source>
        <dbReference type="Proteomes" id="UP000614601"/>
    </source>
</evidence>
<sequence>MTKRVHNTPVKVEYEEDPDEAIQNLQNYVMDIDQLNISDSEFESDGEELEITVGTKYIDDLEMEKNPNVTIQVQYPPKDMALYKHKGDGSCWHVNREKKGMVALFNVPKDINEVNLDEIFYPYHLDKIVVIRDDQGPIGTAFLFGVFYFLKMIEAWAPNVIINDHQLRAIFINDDEVPRLLPANVYNALKGSSHRLLRQHLKQKQ</sequence>
<accession>A0A811LS11</accession>
<keyword evidence="2" id="KW-1185">Reference proteome</keyword>
<gene>
    <name evidence="1" type="ORF">BOKJ2_LOCUS14006</name>
</gene>
<organism evidence="1 2">
    <name type="scientific">Bursaphelenchus okinawaensis</name>
    <dbReference type="NCBI Taxonomy" id="465554"/>
    <lineage>
        <taxon>Eukaryota</taxon>
        <taxon>Metazoa</taxon>
        <taxon>Ecdysozoa</taxon>
        <taxon>Nematoda</taxon>
        <taxon>Chromadorea</taxon>
        <taxon>Rhabditida</taxon>
        <taxon>Tylenchina</taxon>
        <taxon>Tylenchomorpha</taxon>
        <taxon>Aphelenchoidea</taxon>
        <taxon>Aphelenchoididae</taxon>
        <taxon>Bursaphelenchus</taxon>
    </lineage>
</organism>
<dbReference type="Proteomes" id="UP000614601">
    <property type="component" value="Unassembled WGS sequence"/>
</dbReference>
<reference evidence="1" key="1">
    <citation type="submission" date="2020-09" db="EMBL/GenBank/DDBJ databases">
        <authorList>
            <person name="Kikuchi T."/>
        </authorList>
    </citation>
    <scope>NUCLEOTIDE SEQUENCE</scope>
    <source>
        <strain evidence="1">SH1</strain>
    </source>
</reference>
<proteinExistence type="predicted"/>
<dbReference type="EMBL" id="CAJFCW020000006">
    <property type="protein sequence ID" value="CAG9127568.1"/>
    <property type="molecule type" value="Genomic_DNA"/>
</dbReference>
<dbReference type="EMBL" id="CAJFDH010000006">
    <property type="protein sequence ID" value="CAD5230179.1"/>
    <property type="molecule type" value="Genomic_DNA"/>
</dbReference>